<evidence type="ECO:0000313" key="10">
    <source>
        <dbReference type="Proteomes" id="UP001220324"/>
    </source>
</evidence>
<dbReference type="Pfam" id="PF00255">
    <property type="entry name" value="GSHPx"/>
    <property type="match status" value="1"/>
</dbReference>
<evidence type="ECO:0000256" key="8">
    <source>
        <dbReference type="RuleBase" id="RU000499"/>
    </source>
</evidence>
<comment type="caution">
    <text evidence="9">The sequence shown here is derived from an EMBL/GenBank/DDBJ whole genome shotgun (WGS) entry which is preliminary data.</text>
</comment>
<dbReference type="PRINTS" id="PR01011">
    <property type="entry name" value="GLUTPROXDASE"/>
</dbReference>
<evidence type="ECO:0000256" key="4">
    <source>
        <dbReference type="ARBA" id="ARBA00023002"/>
    </source>
</evidence>
<keyword evidence="2 8" id="KW-0575">Peroxidase</keyword>
<comment type="similarity">
    <text evidence="1 8">Belongs to the glutathione peroxidase family.</text>
</comment>
<keyword evidence="10" id="KW-1185">Reference proteome</keyword>
<evidence type="ECO:0000256" key="2">
    <source>
        <dbReference type="ARBA" id="ARBA00022559"/>
    </source>
</evidence>
<dbReference type="InterPro" id="IPR000889">
    <property type="entry name" value="Glutathione_peroxidase"/>
</dbReference>
<dbReference type="PANTHER" id="PTHR11592:SF78">
    <property type="entry name" value="GLUTATHIONE PEROXIDASE"/>
    <property type="match status" value="1"/>
</dbReference>
<dbReference type="GO" id="GO:0034599">
    <property type="term" value="P:cellular response to oxidative stress"/>
    <property type="evidence" value="ECO:0007669"/>
    <property type="project" value="TreeGrafter"/>
</dbReference>
<dbReference type="Gene3D" id="3.40.30.10">
    <property type="entry name" value="Glutaredoxin"/>
    <property type="match status" value="1"/>
</dbReference>
<gene>
    <name evidence="9" type="ORF">N7494_006512</name>
</gene>
<dbReference type="InterPro" id="IPR029759">
    <property type="entry name" value="GPX_AS"/>
</dbReference>
<protein>
    <recommendedName>
        <fullName evidence="8">Glutathione peroxidase</fullName>
    </recommendedName>
</protein>
<evidence type="ECO:0000256" key="6">
    <source>
        <dbReference type="ARBA" id="ARBA00049091"/>
    </source>
</evidence>
<evidence type="ECO:0000313" key="9">
    <source>
        <dbReference type="EMBL" id="KAJ5541436.1"/>
    </source>
</evidence>
<dbReference type="PROSITE" id="PS00460">
    <property type="entry name" value="GLUTATHIONE_PEROXID_1"/>
    <property type="match status" value="1"/>
</dbReference>
<evidence type="ECO:0000256" key="1">
    <source>
        <dbReference type="ARBA" id="ARBA00006926"/>
    </source>
</evidence>
<dbReference type="FunFam" id="3.40.30.10:FF:000010">
    <property type="entry name" value="Glutathione peroxidase"/>
    <property type="match status" value="1"/>
</dbReference>
<dbReference type="EMBL" id="JAQIZZ010000005">
    <property type="protein sequence ID" value="KAJ5541436.1"/>
    <property type="molecule type" value="Genomic_DNA"/>
</dbReference>
<feature type="active site" evidence="7">
    <location>
        <position position="39"/>
    </location>
</feature>
<reference evidence="9 10" key="1">
    <citation type="journal article" date="2023" name="IMA Fungus">
        <title>Comparative genomic study of the Penicillium genus elucidates a diverse pangenome and 15 lateral gene transfer events.</title>
        <authorList>
            <person name="Petersen C."/>
            <person name="Sorensen T."/>
            <person name="Nielsen M.R."/>
            <person name="Sondergaard T.E."/>
            <person name="Sorensen J.L."/>
            <person name="Fitzpatrick D.A."/>
            <person name="Frisvad J.C."/>
            <person name="Nielsen K.L."/>
        </authorList>
    </citation>
    <scope>NUCLEOTIDE SEQUENCE [LARGE SCALE GENOMIC DNA]</scope>
    <source>
        <strain evidence="9 10">IBT 35679</strain>
    </source>
</reference>
<dbReference type="InterPro" id="IPR036249">
    <property type="entry name" value="Thioredoxin-like_sf"/>
</dbReference>
<accession>A0AAD6CXV3</accession>
<keyword evidence="4 8" id="KW-0560">Oxidoreductase</keyword>
<comment type="catalytic activity">
    <reaction evidence="6">
        <text>a hydroperoxide + [thioredoxin]-dithiol = an alcohol + [thioredoxin]-disulfide + H2O</text>
        <dbReference type="Rhea" id="RHEA:62620"/>
        <dbReference type="Rhea" id="RHEA-COMP:10698"/>
        <dbReference type="Rhea" id="RHEA-COMP:10700"/>
        <dbReference type="ChEBI" id="CHEBI:15377"/>
        <dbReference type="ChEBI" id="CHEBI:29950"/>
        <dbReference type="ChEBI" id="CHEBI:30879"/>
        <dbReference type="ChEBI" id="CHEBI:35924"/>
        <dbReference type="ChEBI" id="CHEBI:50058"/>
        <dbReference type="EC" id="1.11.1.24"/>
    </reaction>
</comment>
<organism evidence="9 10">
    <name type="scientific">Penicillium frequentans</name>
    <dbReference type="NCBI Taxonomy" id="3151616"/>
    <lineage>
        <taxon>Eukaryota</taxon>
        <taxon>Fungi</taxon>
        <taxon>Dikarya</taxon>
        <taxon>Ascomycota</taxon>
        <taxon>Pezizomycotina</taxon>
        <taxon>Eurotiomycetes</taxon>
        <taxon>Eurotiomycetidae</taxon>
        <taxon>Eurotiales</taxon>
        <taxon>Aspergillaceae</taxon>
        <taxon>Penicillium</taxon>
    </lineage>
</organism>
<dbReference type="PROSITE" id="PS00763">
    <property type="entry name" value="GLUTATHIONE_PEROXID_2"/>
    <property type="match status" value="1"/>
</dbReference>
<name>A0AAD6CXV3_9EURO</name>
<evidence type="ECO:0000256" key="5">
    <source>
        <dbReference type="ARBA" id="ARBA00023284"/>
    </source>
</evidence>
<proteinExistence type="inferred from homology"/>
<dbReference type="InterPro" id="IPR029760">
    <property type="entry name" value="GPX_CS"/>
</dbReference>
<dbReference type="PROSITE" id="PS51355">
    <property type="entry name" value="GLUTATHIONE_PEROXID_3"/>
    <property type="match status" value="1"/>
</dbReference>
<evidence type="ECO:0000256" key="3">
    <source>
        <dbReference type="ARBA" id="ARBA00022862"/>
    </source>
</evidence>
<dbReference type="GO" id="GO:0140824">
    <property type="term" value="F:thioredoxin-dependent peroxiredoxin activity"/>
    <property type="evidence" value="ECO:0007669"/>
    <property type="project" value="UniProtKB-EC"/>
</dbReference>
<dbReference type="PANTHER" id="PTHR11592">
    <property type="entry name" value="GLUTATHIONE PEROXIDASE"/>
    <property type="match status" value="1"/>
</dbReference>
<keyword evidence="5" id="KW-0676">Redox-active center</keyword>
<dbReference type="CDD" id="cd00340">
    <property type="entry name" value="GSH_Peroxidase"/>
    <property type="match status" value="1"/>
</dbReference>
<keyword evidence="3" id="KW-0049">Antioxidant</keyword>
<dbReference type="Proteomes" id="UP001220324">
    <property type="component" value="Unassembled WGS sequence"/>
</dbReference>
<dbReference type="SUPFAM" id="SSF52833">
    <property type="entry name" value="Thioredoxin-like"/>
    <property type="match status" value="1"/>
</dbReference>
<sequence length="182" mass="20108">MASATSFFEFEPVDKRGQTFPLSSLEGKVVLVVNTASKCGFTPQFEGLEKLYQTLKAKYPDDFTILGFPCNQFGSQDPGSNDEIQSFCQLNYGVTFPVLGKLDVNGNEAAPLYTWLKEQQPGVMGLKRIKWNFEKFLVSADGKVVSRYSSLTKPEGLQETIEQEIEKAKKAGTLASSKKAAE</sequence>
<dbReference type="PIRSF" id="PIRSF000303">
    <property type="entry name" value="Glutathion_perox"/>
    <property type="match status" value="1"/>
</dbReference>
<evidence type="ECO:0000256" key="7">
    <source>
        <dbReference type="PIRSR" id="PIRSR000303-1"/>
    </source>
</evidence>
<dbReference type="AlphaFoldDB" id="A0AAD6CXV3"/>